<accession>A0A919KUD1</accession>
<dbReference type="Proteomes" id="UP000617734">
    <property type="component" value="Unassembled WGS sequence"/>
</dbReference>
<gene>
    <name evidence="2" type="ORF">GCM10018781_34370</name>
</gene>
<keyword evidence="1" id="KW-0472">Membrane</keyword>
<reference evidence="2" key="2">
    <citation type="submission" date="2020-09" db="EMBL/GenBank/DDBJ databases">
        <authorList>
            <person name="Sun Q."/>
            <person name="Ohkuma M."/>
        </authorList>
    </citation>
    <scope>NUCLEOTIDE SEQUENCE</scope>
    <source>
        <strain evidence="2">JCM 4646</strain>
    </source>
</reference>
<keyword evidence="1" id="KW-0812">Transmembrane</keyword>
<feature type="transmembrane region" description="Helical" evidence="1">
    <location>
        <begin position="26"/>
        <end position="50"/>
    </location>
</feature>
<evidence type="ECO:0000313" key="2">
    <source>
        <dbReference type="EMBL" id="GHH72086.1"/>
    </source>
</evidence>
<protein>
    <submittedName>
        <fullName evidence="2">Uncharacterized protein</fullName>
    </submittedName>
</protein>
<proteinExistence type="predicted"/>
<evidence type="ECO:0000313" key="3">
    <source>
        <dbReference type="Proteomes" id="UP000617734"/>
    </source>
</evidence>
<reference evidence="2" key="1">
    <citation type="journal article" date="2014" name="Int. J. Syst. Evol. Microbiol.">
        <title>Complete genome sequence of Corynebacterium casei LMG S-19264T (=DSM 44701T), isolated from a smear-ripened cheese.</title>
        <authorList>
            <consortium name="US DOE Joint Genome Institute (JGI-PGF)"/>
            <person name="Walter F."/>
            <person name="Albersmeier A."/>
            <person name="Kalinowski J."/>
            <person name="Ruckert C."/>
        </authorList>
    </citation>
    <scope>NUCLEOTIDE SEQUENCE</scope>
    <source>
        <strain evidence="2">JCM 4646</strain>
    </source>
</reference>
<dbReference type="AlphaFoldDB" id="A0A919KUD1"/>
<keyword evidence="3" id="KW-1185">Reference proteome</keyword>
<dbReference type="EMBL" id="BNBO01000017">
    <property type="protein sequence ID" value="GHH72086.1"/>
    <property type="molecule type" value="Genomic_DNA"/>
</dbReference>
<comment type="caution">
    <text evidence="2">The sequence shown here is derived from an EMBL/GenBank/DDBJ whole genome shotgun (WGS) entry which is preliminary data.</text>
</comment>
<evidence type="ECO:0000256" key="1">
    <source>
        <dbReference type="SAM" id="Phobius"/>
    </source>
</evidence>
<keyword evidence="1" id="KW-1133">Transmembrane helix</keyword>
<sequence length="80" mass="8134">MTVPTGPEVATVGQPPATILGDAVRMVAMALPLTVVALFLGLIWLIGIVVPPAHANSQATGRQAVALVRAMLPRGAGAIR</sequence>
<organism evidence="2 3">
    <name type="scientific">Kitasatospora indigofera</name>
    <dbReference type="NCBI Taxonomy" id="67307"/>
    <lineage>
        <taxon>Bacteria</taxon>
        <taxon>Bacillati</taxon>
        <taxon>Actinomycetota</taxon>
        <taxon>Actinomycetes</taxon>
        <taxon>Kitasatosporales</taxon>
        <taxon>Streptomycetaceae</taxon>
        <taxon>Kitasatospora</taxon>
    </lineage>
</organism>
<name>A0A919KUD1_9ACTN</name>